<feature type="region of interest" description="Disordered" evidence="1">
    <location>
        <begin position="205"/>
        <end position="259"/>
    </location>
</feature>
<comment type="caution">
    <text evidence="2">The sequence shown here is derived from an EMBL/GenBank/DDBJ whole genome shotgun (WGS) entry which is preliminary data.</text>
</comment>
<dbReference type="AlphaFoldDB" id="A0AAV2HMX1"/>
<evidence type="ECO:0000313" key="2">
    <source>
        <dbReference type="EMBL" id="CAL1535192.1"/>
    </source>
</evidence>
<organism evidence="2 3">
    <name type="scientific">Lymnaea stagnalis</name>
    <name type="common">Great pond snail</name>
    <name type="synonym">Helix stagnalis</name>
    <dbReference type="NCBI Taxonomy" id="6523"/>
    <lineage>
        <taxon>Eukaryota</taxon>
        <taxon>Metazoa</taxon>
        <taxon>Spiralia</taxon>
        <taxon>Lophotrochozoa</taxon>
        <taxon>Mollusca</taxon>
        <taxon>Gastropoda</taxon>
        <taxon>Heterobranchia</taxon>
        <taxon>Euthyneura</taxon>
        <taxon>Panpulmonata</taxon>
        <taxon>Hygrophila</taxon>
        <taxon>Lymnaeoidea</taxon>
        <taxon>Lymnaeidae</taxon>
        <taxon>Lymnaea</taxon>
    </lineage>
</organism>
<evidence type="ECO:0000256" key="1">
    <source>
        <dbReference type="SAM" id="MobiDB-lite"/>
    </source>
</evidence>
<proteinExistence type="predicted"/>
<accession>A0AAV2HMX1</accession>
<keyword evidence="3" id="KW-1185">Reference proteome</keyword>
<gene>
    <name evidence="2" type="ORF">GSLYS_00009152001</name>
</gene>
<protein>
    <submittedName>
        <fullName evidence="2">Uncharacterized protein</fullName>
    </submittedName>
</protein>
<sequence>MAEALNSETFETVATPKIKAKIEDEKVLKKLFKELKLKSPSEELLKRFPYIRKNPCIRRIMVAVHELQYKLTKLSVCGCTDCTFCKYHVEMMLEEKYDDPPTTPDTTIYYTPNATPVKNTGTTSVKAPDTTQAMTKDESPQAATTACEAVNVVFLLYCINCDEVLLGFTSEKLEFFADLSFGFHRDEKCERGKSHEKKYVRCMMIDETNQEKSSEDENNPNKSSEDENNPNKSSEDENNPNKSSEDENNPNKSSEDETKRNEILSCIQNQNNDQVLIGILKNREVCHFSSIQKDTLSDDVNNTLSVWDTYLQTNKKYLIVKKYNESYKEEEEKYSSTPIPELDNWGLYRCYHHIPISNIKGLGTRARTFSYKSETIVYLKICYNCNIKYVGKTDKSILVRYRKALSSECTTSVEQHFDGEHECTFRDYRWTVMDALSDDQIYLLDKWRYVFNRCELDVQKKIWEQMNCDVNSVNKDLLEIVWQKNSIGEIIERIKEIEPIKEMELIKAMELLIPSSQNDTMNELDRKLEHSNSSNDDVETFLRNENEKWIEKTKALYLEEWGEYWMTELQTRENGLNVINSSKCKDTCPHFYIEFFKSLPNNDVEIPITDNVI</sequence>
<dbReference type="EMBL" id="CAXITT010000194">
    <property type="protein sequence ID" value="CAL1535192.1"/>
    <property type="molecule type" value="Genomic_DNA"/>
</dbReference>
<dbReference type="Proteomes" id="UP001497497">
    <property type="component" value="Unassembled WGS sequence"/>
</dbReference>
<name>A0AAV2HMX1_LYMST</name>
<reference evidence="2 3" key="1">
    <citation type="submission" date="2024-04" db="EMBL/GenBank/DDBJ databases">
        <authorList>
            <consortium name="Genoscope - CEA"/>
            <person name="William W."/>
        </authorList>
    </citation>
    <scope>NUCLEOTIDE SEQUENCE [LARGE SCALE GENOMIC DNA]</scope>
</reference>
<evidence type="ECO:0000313" key="3">
    <source>
        <dbReference type="Proteomes" id="UP001497497"/>
    </source>
</evidence>